<dbReference type="RefSeq" id="WP_075978167.1">
    <property type="nucleotide sequence ID" value="NZ_MKQR01000028.1"/>
</dbReference>
<evidence type="ECO:0000256" key="1">
    <source>
        <dbReference type="SAM" id="MobiDB-lite"/>
    </source>
</evidence>
<reference evidence="3 4" key="1">
    <citation type="submission" date="2016-10" db="EMBL/GenBank/DDBJ databases">
        <title>The Draft Genome Sequence of Actinokineospora bangkokensis 44EHWT reveals the biosynthetic pathway of antifungal compounds Thailandins with unusual extender unit butylmalonyl-CoA.</title>
        <authorList>
            <person name="Greule A."/>
            <person name="Intra B."/>
            <person name="Flemming S."/>
            <person name="Rommel M.G."/>
            <person name="Panbangred W."/>
            <person name="Bechthold A."/>
        </authorList>
    </citation>
    <scope>NUCLEOTIDE SEQUENCE [LARGE SCALE GENOMIC DNA]</scope>
    <source>
        <strain evidence="3 4">44EHW</strain>
    </source>
</reference>
<name>A0A1Q9LD48_9PSEU</name>
<keyword evidence="2" id="KW-0812">Transmembrane</keyword>
<dbReference type="OrthoDB" id="3696421at2"/>
<sequence length="254" mass="27911">MPSSLIVVALVVAWLVVLVPMVVRKRQEIARTADSALAARVVRSGAAAPDHPAAEEGRPVTALEPEDDGFTYTDDFSDDPAEDEPPAHPRRHRPGRGGFDPEAAARAAKAKYAFRQRVVLLMILAAVLTLVGAIALTGLLWWAHGLLDAALVGYLSYLRRQVRIEEDIRQRRQARMTAALAARRSHAHPVEPEDTDDEADDPDSEYEEPRRTPVQAVPRAVHPGATAVDLDDEDPWFDDLDDAPSLPYRRAVGE</sequence>
<dbReference type="InterPro" id="IPR053779">
    <property type="entry name" value="GlpR"/>
</dbReference>
<dbReference type="STRING" id="1193682.BJP25_02940"/>
<dbReference type="NCBIfam" id="NF045516">
    <property type="entry name" value="GlpR"/>
    <property type="match status" value="1"/>
</dbReference>
<feature type="compositionally biased region" description="Acidic residues" evidence="1">
    <location>
        <begin position="64"/>
        <end position="84"/>
    </location>
</feature>
<keyword evidence="4" id="KW-1185">Reference proteome</keyword>
<protein>
    <submittedName>
        <fullName evidence="3">Uncharacterized protein</fullName>
    </submittedName>
</protein>
<organism evidence="3 4">
    <name type="scientific">Actinokineospora bangkokensis</name>
    <dbReference type="NCBI Taxonomy" id="1193682"/>
    <lineage>
        <taxon>Bacteria</taxon>
        <taxon>Bacillati</taxon>
        <taxon>Actinomycetota</taxon>
        <taxon>Actinomycetes</taxon>
        <taxon>Pseudonocardiales</taxon>
        <taxon>Pseudonocardiaceae</taxon>
        <taxon>Actinokineospora</taxon>
    </lineage>
</organism>
<feature type="region of interest" description="Disordered" evidence="1">
    <location>
        <begin position="179"/>
        <end position="254"/>
    </location>
</feature>
<evidence type="ECO:0000313" key="3">
    <source>
        <dbReference type="EMBL" id="OLR89958.1"/>
    </source>
</evidence>
<dbReference type="Proteomes" id="UP000186040">
    <property type="component" value="Unassembled WGS sequence"/>
</dbReference>
<keyword evidence="2" id="KW-1133">Transmembrane helix</keyword>
<proteinExistence type="predicted"/>
<feature type="compositionally biased region" description="Acidic residues" evidence="1">
    <location>
        <begin position="229"/>
        <end position="242"/>
    </location>
</feature>
<feature type="region of interest" description="Disordered" evidence="1">
    <location>
        <begin position="47"/>
        <end position="102"/>
    </location>
</feature>
<feature type="transmembrane region" description="Helical" evidence="2">
    <location>
        <begin position="118"/>
        <end position="135"/>
    </location>
</feature>
<dbReference type="AlphaFoldDB" id="A0A1Q9LD48"/>
<evidence type="ECO:0000256" key="2">
    <source>
        <dbReference type="SAM" id="Phobius"/>
    </source>
</evidence>
<comment type="caution">
    <text evidence="3">The sequence shown here is derived from an EMBL/GenBank/DDBJ whole genome shotgun (WGS) entry which is preliminary data.</text>
</comment>
<dbReference type="EMBL" id="MKQR01000028">
    <property type="protein sequence ID" value="OLR89958.1"/>
    <property type="molecule type" value="Genomic_DNA"/>
</dbReference>
<feature type="transmembrane region" description="Helical" evidence="2">
    <location>
        <begin position="6"/>
        <end position="23"/>
    </location>
</feature>
<keyword evidence="2" id="KW-0472">Membrane</keyword>
<gene>
    <name evidence="3" type="ORF">BJP25_02940</name>
</gene>
<feature type="compositionally biased region" description="Acidic residues" evidence="1">
    <location>
        <begin position="192"/>
        <end position="206"/>
    </location>
</feature>
<evidence type="ECO:0000313" key="4">
    <source>
        <dbReference type="Proteomes" id="UP000186040"/>
    </source>
</evidence>
<accession>A0A1Q9LD48</accession>